<dbReference type="InterPro" id="IPR050281">
    <property type="entry name" value="Flavin_monoamine_oxidase"/>
</dbReference>
<dbReference type="RefSeq" id="WP_379867571.1">
    <property type="nucleotide sequence ID" value="NZ_JBHTBW010000081.1"/>
</dbReference>
<evidence type="ECO:0000256" key="2">
    <source>
        <dbReference type="ARBA" id="ARBA00023002"/>
    </source>
</evidence>
<protein>
    <submittedName>
        <fullName evidence="4">Flavin monoamine oxidase family protein</fullName>
    </submittedName>
</protein>
<evidence type="ECO:0000256" key="1">
    <source>
        <dbReference type="ARBA" id="ARBA00001974"/>
    </source>
</evidence>
<feature type="domain" description="Amine oxidase" evidence="3">
    <location>
        <begin position="34"/>
        <end position="477"/>
    </location>
</feature>
<dbReference type="SUPFAM" id="SSF54373">
    <property type="entry name" value="FAD-linked reductases, C-terminal domain"/>
    <property type="match status" value="1"/>
</dbReference>
<sequence length="482" mass="54808">MPLQLTPYQMVSIIQNGMNTPRQPKNIVVVGAGMAGLVAASLLKEAGHQVKMIEAANRVGGRVLTLRSPFTDGQYIEAGPMRIPSVHYLTLGYIRKFGLPINPFFNSTPNDILYVNGIKTRLKTYQRNPAMINANLAKNERGKTFVELLNFAFQPLYNFISQDPVRNWSMAIKELNKYSLDTFLRHNPFGDLRAIELAKMLTATEGLSELSFLDIFRQFVIFLNPHMRFYEITGGFDRLPRAFLPQLKEDILFQQEVRKIIQHDNKVIIRSVHTQTAKPFEITGDIAIITIPFSVLRFVEVEPYHSFSLNKWKAIRELHYVPSVKMGIQFKNRFWEREGMYGGQTISDLPVKQTYYPSHGFGEKCGVVLASYTWEDDAQVWDKMTQEAQIEYGLRDLAKIHDDGIIQNYVAGAVHSWVQQPYSAGSFALFKPEQEVELYPSILSPEGRVHFAGEHASTDRSWIQGAIASGIRVACEVNDLPK</sequence>
<dbReference type="PRINTS" id="PR00757">
    <property type="entry name" value="AMINEOXDASEF"/>
</dbReference>
<comment type="caution">
    <text evidence="4">The sequence shown here is derived from an EMBL/GenBank/DDBJ whole genome shotgun (WGS) entry which is preliminary data.</text>
</comment>
<proteinExistence type="predicted"/>
<keyword evidence="5" id="KW-1185">Reference proteome</keyword>
<dbReference type="InterPro" id="IPR001613">
    <property type="entry name" value="Flavin_amine_oxidase"/>
</dbReference>
<dbReference type="SUPFAM" id="SSF51905">
    <property type="entry name" value="FAD/NAD(P)-binding domain"/>
    <property type="match status" value="1"/>
</dbReference>
<comment type="cofactor">
    <cofactor evidence="1">
        <name>FAD</name>
        <dbReference type="ChEBI" id="CHEBI:57692"/>
    </cofactor>
</comment>
<dbReference type="InterPro" id="IPR002937">
    <property type="entry name" value="Amino_oxidase"/>
</dbReference>
<dbReference type="PANTHER" id="PTHR10742">
    <property type="entry name" value="FLAVIN MONOAMINE OXIDASE"/>
    <property type="match status" value="1"/>
</dbReference>
<name>A0ABW2RQ98_9BACL</name>
<gene>
    <name evidence="4" type="ORF">ACFQNG_19440</name>
</gene>
<organism evidence="4 5">
    <name type="scientific">Laceyella putida</name>
    <dbReference type="NCBI Taxonomy" id="110101"/>
    <lineage>
        <taxon>Bacteria</taxon>
        <taxon>Bacillati</taxon>
        <taxon>Bacillota</taxon>
        <taxon>Bacilli</taxon>
        <taxon>Bacillales</taxon>
        <taxon>Thermoactinomycetaceae</taxon>
        <taxon>Laceyella</taxon>
    </lineage>
</organism>
<dbReference type="Gene3D" id="3.50.50.60">
    <property type="entry name" value="FAD/NAD(P)-binding domain"/>
    <property type="match status" value="1"/>
</dbReference>
<dbReference type="InterPro" id="IPR036188">
    <property type="entry name" value="FAD/NAD-bd_sf"/>
</dbReference>
<dbReference type="Pfam" id="PF01593">
    <property type="entry name" value="Amino_oxidase"/>
    <property type="match status" value="1"/>
</dbReference>
<dbReference type="EMBL" id="JBHTBW010000081">
    <property type="protein sequence ID" value="MFC7443245.1"/>
    <property type="molecule type" value="Genomic_DNA"/>
</dbReference>
<dbReference type="PANTHER" id="PTHR10742:SF342">
    <property type="entry name" value="AMINE OXIDASE"/>
    <property type="match status" value="1"/>
</dbReference>
<keyword evidence="2" id="KW-0560">Oxidoreductase</keyword>
<reference evidence="5" key="1">
    <citation type="journal article" date="2019" name="Int. J. Syst. Evol. Microbiol.">
        <title>The Global Catalogue of Microorganisms (GCM) 10K type strain sequencing project: providing services to taxonomists for standard genome sequencing and annotation.</title>
        <authorList>
            <consortium name="The Broad Institute Genomics Platform"/>
            <consortium name="The Broad Institute Genome Sequencing Center for Infectious Disease"/>
            <person name="Wu L."/>
            <person name="Ma J."/>
        </authorList>
    </citation>
    <scope>NUCLEOTIDE SEQUENCE [LARGE SCALE GENOMIC DNA]</scope>
    <source>
        <strain evidence="5">CGMCC 1.12942</strain>
    </source>
</reference>
<dbReference type="Gene3D" id="3.90.660.10">
    <property type="match status" value="1"/>
</dbReference>
<dbReference type="Gene3D" id="1.20.1440.240">
    <property type="match status" value="1"/>
</dbReference>
<evidence type="ECO:0000313" key="4">
    <source>
        <dbReference type="EMBL" id="MFC7443245.1"/>
    </source>
</evidence>
<accession>A0ABW2RQ98</accession>
<evidence type="ECO:0000259" key="3">
    <source>
        <dbReference type="Pfam" id="PF01593"/>
    </source>
</evidence>
<evidence type="ECO:0000313" key="5">
    <source>
        <dbReference type="Proteomes" id="UP001596500"/>
    </source>
</evidence>
<dbReference type="Proteomes" id="UP001596500">
    <property type="component" value="Unassembled WGS sequence"/>
</dbReference>